<accession>K9H2F2</accession>
<organism evidence="3 4">
    <name type="scientific">Caenispirillum salinarum AK4</name>
    <dbReference type="NCBI Taxonomy" id="1238182"/>
    <lineage>
        <taxon>Bacteria</taxon>
        <taxon>Pseudomonadati</taxon>
        <taxon>Pseudomonadota</taxon>
        <taxon>Alphaproteobacteria</taxon>
        <taxon>Rhodospirillales</taxon>
        <taxon>Novispirillaceae</taxon>
        <taxon>Caenispirillum</taxon>
    </lineage>
</organism>
<sequence length="86" mass="8857">MHRRLLPAAAVLSAAAVLAACETGNAPLEDGEISAGNVDVNAEAYETPGVDNGGLPPSFDPGQATPEDETEMTDPVLGPYDETLFD</sequence>
<evidence type="ECO:0000256" key="1">
    <source>
        <dbReference type="SAM" id="MobiDB-lite"/>
    </source>
</evidence>
<evidence type="ECO:0000256" key="2">
    <source>
        <dbReference type="SAM" id="SignalP"/>
    </source>
</evidence>
<dbReference type="PROSITE" id="PS51257">
    <property type="entry name" value="PROKAR_LIPOPROTEIN"/>
    <property type="match status" value="1"/>
</dbReference>
<name>K9H2F2_9PROT</name>
<reference evidence="3 4" key="1">
    <citation type="journal article" date="2013" name="Genome Announc.">
        <title>Draft Genome Sequence of an Alphaproteobacterium, Caenispirillum salinarum AK4(T), Isolated from a Solar Saltern.</title>
        <authorList>
            <person name="Khatri I."/>
            <person name="Singh A."/>
            <person name="Korpole S."/>
            <person name="Pinnaka A.K."/>
            <person name="Subramanian S."/>
        </authorList>
    </citation>
    <scope>NUCLEOTIDE SEQUENCE [LARGE SCALE GENOMIC DNA]</scope>
    <source>
        <strain evidence="3 4">AK4</strain>
    </source>
</reference>
<evidence type="ECO:0000313" key="4">
    <source>
        <dbReference type="Proteomes" id="UP000009881"/>
    </source>
</evidence>
<proteinExistence type="predicted"/>
<dbReference type="Proteomes" id="UP000009881">
    <property type="component" value="Unassembled WGS sequence"/>
</dbReference>
<dbReference type="RefSeq" id="WP_009539616.1">
    <property type="nucleotide sequence ID" value="NZ_ANHY01000005.1"/>
</dbReference>
<feature type="region of interest" description="Disordered" evidence="1">
    <location>
        <begin position="45"/>
        <end position="86"/>
    </location>
</feature>
<feature type="signal peptide" evidence="2">
    <location>
        <begin position="1"/>
        <end position="19"/>
    </location>
</feature>
<comment type="caution">
    <text evidence="3">The sequence shown here is derived from an EMBL/GenBank/DDBJ whole genome shotgun (WGS) entry which is preliminary data.</text>
</comment>
<dbReference type="STRING" id="1238182.C882_3498"/>
<gene>
    <name evidence="3" type="ORF">C882_3498</name>
</gene>
<protein>
    <submittedName>
        <fullName evidence="3">Uncharacterized protein</fullName>
    </submittedName>
</protein>
<keyword evidence="2" id="KW-0732">Signal</keyword>
<dbReference type="EMBL" id="ANHY01000005">
    <property type="protein sequence ID" value="EKV31747.1"/>
    <property type="molecule type" value="Genomic_DNA"/>
</dbReference>
<feature type="chain" id="PRO_5003929904" evidence="2">
    <location>
        <begin position="20"/>
        <end position="86"/>
    </location>
</feature>
<dbReference type="AlphaFoldDB" id="K9H2F2"/>
<keyword evidence="4" id="KW-1185">Reference proteome</keyword>
<evidence type="ECO:0000313" key="3">
    <source>
        <dbReference type="EMBL" id="EKV31747.1"/>
    </source>
</evidence>